<dbReference type="Proteomes" id="UP000002171">
    <property type="component" value="Unassembled WGS sequence"/>
</dbReference>
<evidence type="ECO:0000256" key="11">
    <source>
        <dbReference type="SAM" id="Phobius"/>
    </source>
</evidence>
<keyword evidence="5 11" id="KW-0812">Transmembrane</keyword>
<dbReference type="GO" id="GO:0015385">
    <property type="term" value="F:sodium:proton antiporter activity"/>
    <property type="evidence" value="ECO:0007669"/>
    <property type="project" value="InterPro"/>
</dbReference>
<feature type="transmembrane region" description="Helical" evidence="11">
    <location>
        <begin position="380"/>
        <end position="401"/>
    </location>
</feature>
<dbReference type="Pfam" id="PF00999">
    <property type="entry name" value="Na_H_Exchanger"/>
    <property type="match status" value="1"/>
</dbReference>
<keyword evidence="10" id="KW-0739">Sodium transport</keyword>
<feature type="transmembrane region" description="Helical" evidence="11">
    <location>
        <begin position="163"/>
        <end position="183"/>
    </location>
</feature>
<keyword evidence="9 11" id="KW-0472">Membrane</keyword>
<evidence type="ECO:0000256" key="2">
    <source>
        <dbReference type="ARBA" id="ARBA00022448"/>
    </source>
</evidence>
<keyword evidence="2" id="KW-0813">Transport</keyword>
<keyword evidence="6 11" id="KW-1133">Transmembrane helix</keyword>
<dbReference type="RefSeq" id="WP_007022449.1">
    <property type="nucleotide sequence ID" value="NZ_CH724127.1"/>
</dbReference>
<keyword evidence="4" id="KW-1003">Cell membrane</keyword>
<accession>A0A7U8C3R8</accession>
<evidence type="ECO:0000256" key="10">
    <source>
        <dbReference type="ARBA" id="ARBA00023201"/>
    </source>
</evidence>
<organism evidence="13 14">
    <name type="scientific">Neptuniibacter caesariensis</name>
    <dbReference type="NCBI Taxonomy" id="207954"/>
    <lineage>
        <taxon>Bacteria</taxon>
        <taxon>Pseudomonadati</taxon>
        <taxon>Pseudomonadota</taxon>
        <taxon>Gammaproteobacteria</taxon>
        <taxon>Oceanospirillales</taxon>
        <taxon>Oceanospirillaceae</taxon>
        <taxon>Neptuniibacter</taxon>
    </lineage>
</organism>
<evidence type="ECO:0000256" key="6">
    <source>
        <dbReference type="ARBA" id="ARBA00022989"/>
    </source>
</evidence>
<dbReference type="AlphaFoldDB" id="A0A7U8C3R8"/>
<keyword evidence="7" id="KW-0915">Sodium</keyword>
<evidence type="ECO:0000313" key="13">
    <source>
        <dbReference type="EMBL" id="EAR60963.1"/>
    </source>
</evidence>
<evidence type="ECO:0000256" key="7">
    <source>
        <dbReference type="ARBA" id="ARBA00023053"/>
    </source>
</evidence>
<dbReference type="PANTHER" id="PTHR10110:SF86">
    <property type="entry name" value="SODIUM_HYDROGEN EXCHANGER 7"/>
    <property type="match status" value="1"/>
</dbReference>
<evidence type="ECO:0000256" key="4">
    <source>
        <dbReference type="ARBA" id="ARBA00022475"/>
    </source>
</evidence>
<evidence type="ECO:0000256" key="9">
    <source>
        <dbReference type="ARBA" id="ARBA00023136"/>
    </source>
</evidence>
<dbReference type="GO" id="GO:0051453">
    <property type="term" value="P:regulation of intracellular pH"/>
    <property type="evidence" value="ECO:0007669"/>
    <property type="project" value="TreeGrafter"/>
</dbReference>
<dbReference type="Gene3D" id="6.10.140.1330">
    <property type="match status" value="1"/>
</dbReference>
<evidence type="ECO:0000256" key="1">
    <source>
        <dbReference type="ARBA" id="ARBA00004651"/>
    </source>
</evidence>
<feature type="transmembrane region" description="Helical" evidence="11">
    <location>
        <begin position="31"/>
        <end position="51"/>
    </location>
</feature>
<feature type="transmembrane region" description="Helical" evidence="11">
    <location>
        <begin position="281"/>
        <end position="305"/>
    </location>
</feature>
<dbReference type="OrthoDB" id="9774146at2"/>
<dbReference type="GO" id="GO:0015386">
    <property type="term" value="F:potassium:proton antiporter activity"/>
    <property type="evidence" value="ECO:0007669"/>
    <property type="project" value="TreeGrafter"/>
</dbReference>
<proteinExistence type="predicted"/>
<feature type="transmembrane region" description="Helical" evidence="11">
    <location>
        <begin position="189"/>
        <end position="213"/>
    </location>
</feature>
<feature type="transmembrane region" description="Helical" evidence="11">
    <location>
        <begin position="63"/>
        <end position="80"/>
    </location>
</feature>
<feature type="transmembrane region" description="Helical" evidence="11">
    <location>
        <begin position="349"/>
        <end position="368"/>
    </location>
</feature>
<feature type="transmembrane region" description="Helical" evidence="11">
    <location>
        <begin position="311"/>
        <end position="337"/>
    </location>
</feature>
<dbReference type="EMBL" id="AAOW01000012">
    <property type="protein sequence ID" value="EAR60963.1"/>
    <property type="molecule type" value="Genomic_DNA"/>
</dbReference>
<reference evidence="13 14" key="1">
    <citation type="submission" date="2006-02" db="EMBL/GenBank/DDBJ databases">
        <authorList>
            <person name="Pinhassi J."/>
            <person name="Pedros-Alio C."/>
            <person name="Ferriera S."/>
            <person name="Johnson J."/>
            <person name="Kravitz S."/>
            <person name="Halpern A."/>
            <person name="Remington K."/>
            <person name="Beeson K."/>
            <person name="Tran B."/>
            <person name="Rogers Y.-H."/>
            <person name="Friedman R."/>
            <person name="Venter J.C."/>
        </authorList>
    </citation>
    <scope>NUCLEOTIDE SEQUENCE [LARGE SCALE GENOMIC DNA]</scope>
    <source>
        <strain evidence="13 14">MED92</strain>
    </source>
</reference>
<protein>
    <submittedName>
        <fullName evidence="13">Na+/H+ antiporter NhaP</fullName>
    </submittedName>
</protein>
<evidence type="ECO:0000256" key="3">
    <source>
        <dbReference type="ARBA" id="ARBA00022449"/>
    </source>
</evidence>
<keyword evidence="3" id="KW-0050">Antiport</keyword>
<dbReference type="PANTHER" id="PTHR10110">
    <property type="entry name" value="SODIUM/HYDROGEN EXCHANGER"/>
    <property type="match status" value="1"/>
</dbReference>
<dbReference type="GO" id="GO:0098719">
    <property type="term" value="P:sodium ion import across plasma membrane"/>
    <property type="evidence" value="ECO:0007669"/>
    <property type="project" value="TreeGrafter"/>
</dbReference>
<dbReference type="GO" id="GO:0005886">
    <property type="term" value="C:plasma membrane"/>
    <property type="evidence" value="ECO:0007669"/>
    <property type="project" value="UniProtKB-SubCell"/>
</dbReference>
<feature type="transmembrane region" description="Helical" evidence="11">
    <location>
        <begin position="6"/>
        <end position="24"/>
    </location>
</feature>
<evidence type="ECO:0000256" key="8">
    <source>
        <dbReference type="ARBA" id="ARBA00023065"/>
    </source>
</evidence>
<keyword evidence="14" id="KW-1185">Reference proteome</keyword>
<feature type="transmembrane region" description="Helical" evidence="11">
    <location>
        <begin position="92"/>
        <end position="115"/>
    </location>
</feature>
<gene>
    <name evidence="13" type="ORF">MED92_02151</name>
</gene>
<comment type="subcellular location">
    <subcellularLocation>
        <location evidence="1">Cell membrane</location>
        <topology evidence="1">Multi-pass membrane protein</topology>
    </subcellularLocation>
</comment>
<dbReference type="InterPro" id="IPR018422">
    <property type="entry name" value="Cation/H_exchanger_CPA1"/>
</dbReference>
<feature type="transmembrane region" description="Helical" evidence="11">
    <location>
        <begin position="248"/>
        <end position="269"/>
    </location>
</feature>
<name>A0A7U8C3R8_NEPCE</name>
<sequence>MQIVNILIMFLIMLMLAALLRPLASRLHLPYSLVLVFAGFIGSEVITSLGYDTGLRWQHFQLLVFYIFLPVLIFEAALHIDAKRLCKKLLPILLLSTPLMLLATAVSAVFLYYGIGYPNHYPVLAALLTGALLSATDPAAVISLLKKAGVSEDLILLMEGESLFNDASAIMMFGLISSLLLMPEGDFSFSYAALSFAKIFFGGIAVGGAVLVILGGCFYLVKDSFSRMVFMLSGAYAGYVIAESVLHVSGVMCVLVTGVGFGELIRRYSRDEQKIRLSNHWLFAGELSSAMIFLLLGVTVTLAMFQQQWLAMLLGIAAVLIARGVGLVIIGPLINVIPGTRLNWKDHCIIYWGGLRGAVTIALALSLPLELDAWFTIQSIAYGVVMFSLCVQATSTPWLLTKLARKEKEGK</sequence>
<comment type="caution">
    <text evidence="13">The sequence shown here is derived from an EMBL/GenBank/DDBJ whole genome shotgun (WGS) entry which is preliminary data.</text>
</comment>
<evidence type="ECO:0000256" key="5">
    <source>
        <dbReference type="ARBA" id="ARBA00022692"/>
    </source>
</evidence>
<evidence type="ECO:0000259" key="12">
    <source>
        <dbReference type="Pfam" id="PF00999"/>
    </source>
</evidence>
<feature type="domain" description="Cation/H+ exchanger transmembrane" evidence="12">
    <location>
        <begin position="16"/>
        <end position="402"/>
    </location>
</feature>
<feature type="transmembrane region" description="Helical" evidence="11">
    <location>
        <begin position="121"/>
        <end position="142"/>
    </location>
</feature>
<keyword evidence="8" id="KW-0406">Ion transport</keyword>
<evidence type="ECO:0000313" key="14">
    <source>
        <dbReference type="Proteomes" id="UP000002171"/>
    </source>
</evidence>
<dbReference type="InterPro" id="IPR006153">
    <property type="entry name" value="Cation/H_exchanger_TM"/>
</dbReference>